<dbReference type="Gene3D" id="3.40.50.2000">
    <property type="entry name" value="Glycogen Phosphorylase B"/>
    <property type="match status" value="2"/>
</dbReference>
<dbReference type="EMBL" id="FMYP01000002">
    <property type="protein sequence ID" value="SDB82847.1"/>
    <property type="molecule type" value="Genomic_DNA"/>
</dbReference>
<dbReference type="Proteomes" id="UP000199452">
    <property type="component" value="Unassembled WGS sequence"/>
</dbReference>
<dbReference type="GO" id="GO:0016757">
    <property type="term" value="F:glycosyltransferase activity"/>
    <property type="evidence" value="ECO:0007669"/>
    <property type="project" value="UniProtKB-KW"/>
</dbReference>
<dbReference type="RefSeq" id="WP_092434332.1">
    <property type="nucleotide sequence ID" value="NZ_FMYP01000002.1"/>
</dbReference>
<name>A0A1G6GLJ6_9BACT</name>
<proteinExistence type="predicted"/>
<feature type="domain" description="Glycosyltransferase subfamily 4-like N-terminal" evidence="4">
    <location>
        <begin position="23"/>
        <end position="126"/>
    </location>
</feature>
<accession>A0A1G6GLJ6</accession>
<feature type="domain" description="Glycosyl transferase family 1" evidence="3">
    <location>
        <begin position="193"/>
        <end position="361"/>
    </location>
</feature>
<evidence type="ECO:0000313" key="6">
    <source>
        <dbReference type="Proteomes" id="UP000199452"/>
    </source>
</evidence>
<gene>
    <name evidence="5" type="ORF">SAMN05216323_100233</name>
</gene>
<dbReference type="InterPro" id="IPR028098">
    <property type="entry name" value="Glyco_trans_4-like_N"/>
</dbReference>
<reference evidence="5 6" key="1">
    <citation type="submission" date="2016-09" db="EMBL/GenBank/DDBJ databases">
        <authorList>
            <person name="Capua I."/>
            <person name="De Benedictis P."/>
            <person name="Joannis T."/>
            <person name="Lombin L.H."/>
            <person name="Cattoli G."/>
        </authorList>
    </citation>
    <scope>NUCLEOTIDE SEQUENCE [LARGE SCALE GENOMIC DNA]</scope>
    <source>
        <strain evidence="5 6">A7P-90m</strain>
    </source>
</reference>
<protein>
    <submittedName>
        <fullName evidence="5">Glycosyltransferase involved in cell wall bisynthesis</fullName>
    </submittedName>
</protein>
<dbReference type="SUPFAM" id="SSF53756">
    <property type="entry name" value="UDP-Glycosyltransferase/glycogen phosphorylase"/>
    <property type="match status" value="1"/>
</dbReference>
<evidence type="ECO:0000256" key="2">
    <source>
        <dbReference type="ARBA" id="ARBA00022679"/>
    </source>
</evidence>
<dbReference type="AlphaFoldDB" id="A0A1G6GLJ6"/>
<keyword evidence="6" id="KW-1185">Reference proteome</keyword>
<keyword evidence="2 5" id="KW-0808">Transferase</keyword>
<sequence length="382" mass="43563">MKNILHVTNIYFTLPYFIGDQFIYFNNKGNNLHVICSPSILLSDYADKMKFNYSEVNILRAIRPIKDLIAIFKICRYIKVSKIDIVVGHTPKGGLLAMLSAYLLRVPKRIYFRHGLVYETSTGFKRKLLVTLDRITAFCATDIVCVSPSVYKRSLVDKLNRADKQLILGKGTCTGIDIIKVFNPFQINLQKSQELRTKLELGKDSIVIGYCGRLVCDKGIVQLIQAFDLVKESNPGNDFRLLLVGMFEQRDSLPIDIVNQIQKDKDIIITGFINENIEYYYALMNVYVLPSFREGFPTSVLEASSMQIPILTTRVTGCIDSIIEDVTGIFVENSSISIANGIEYYLNHPSIANEHGRNGRDFVTKYFDQEIIWSEIEKLYEK</sequence>
<dbReference type="Pfam" id="PF00534">
    <property type="entry name" value="Glycos_transf_1"/>
    <property type="match status" value="1"/>
</dbReference>
<evidence type="ECO:0000256" key="1">
    <source>
        <dbReference type="ARBA" id="ARBA00022676"/>
    </source>
</evidence>
<evidence type="ECO:0000313" key="5">
    <source>
        <dbReference type="EMBL" id="SDB82847.1"/>
    </source>
</evidence>
<dbReference type="STRING" id="1640674.SAMN05216323_100233"/>
<dbReference type="PANTHER" id="PTHR12526:SF629">
    <property type="entry name" value="TEICHURONIC ACID BIOSYNTHESIS GLYCOSYLTRANSFERASE TUAH-RELATED"/>
    <property type="match status" value="1"/>
</dbReference>
<dbReference type="CDD" id="cd03808">
    <property type="entry name" value="GT4_CapM-like"/>
    <property type="match status" value="1"/>
</dbReference>
<dbReference type="Pfam" id="PF13477">
    <property type="entry name" value="Glyco_trans_4_2"/>
    <property type="match status" value="1"/>
</dbReference>
<dbReference type="OrthoDB" id="9790710at2"/>
<evidence type="ECO:0000259" key="3">
    <source>
        <dbReference type="Pfam" id="PF00534"/>
    </source>
</evidence>
<evidence type="ECO:0000259" key="4">
    <source>
        <dbReference type="Pfam" id="PF13477"/>
    </source>
</evidence>
<organism evidence="5 6">
    <name type="scientific">Williamwhitmania taraxaci</name>
    <dbReference type="NCBI Taxonomy" id="1640674"/>
    <lineage>
        <taxon>Bacteria</taxon>
        <taxon>Pseudomonadati</taxon>
        <taxon>Bacteroidota</taxon>
        <taxon>Bacteroidia</taxon>
        <taxon>Bacteroidales</taxon>
        <taxon>Williamwhitmaniaceae</taxon>
        <taxon>Williamwhitmania</taxon>
    </lineage>
</organism>
<dbReference type="InterPro" id="IPR001296">
    <property type="entry name" value="Glyco_trans_1"/>
</dbReference>
<keyword evidence="1" id="KW-0328">Glycosyltransferase</keyword>
<dbReference type="PANTHER" id="PTHR12526">
    <property type="entry name" value="GLYCOSYLTRANSFERASE"/>
    <property type="match status" value="1"/>
</dbReference>